<dbReference type="AlphaFoldDB" id="A0A0H2S329"/>
<sequence length="173" mass="19239">MPACVLVKLDRTKVGKLPGLEEGVVPITPIEKPFTCMVGEESRGFTRYQLPMTGADAFTDYRSQGQTIVYVILDLATPPSGGPLTLFNLYVALSRSRGASTVRLLRDFSPALLMSSIDPYLAEEDKRLDELNEETKRRGFKCWSPALKPTVLESCVLQIGDSISIMRHELTMR</sequence>
<evidence type="ECO:0000313" key="1">
    <source>
        <dbReference type="EMBL" id="KLO18352.1"/>
    </source>
</evidence>
<keyword evidence="2" id="KW-1185">Reference proteome</keyword>
<name>A0A0H2S329_9AGAM</name>
<dbReference type="InParanoid" id="A0A0H2S329"/>
<reference evidence="1 2" key="1">
    <citation type="submission" date="2015-04" db="EMBL/GenBank/DDBJ databases">
        <title>Complete genome sequence of Schizopora paradoxa KUC8140, a cosmopolitan wood degrader in East Asia.</title>
        <authorList>
            <consortium name="DOE Joint Genome Institute"/>
            <person name="Min B."/>
            <person name="Park H."/>
            <person name="Jang Y."/>
            <person name="Kim J.-J."/>
            <person name="Kim K.H."/>
            <person name="Pangilinan J."/>
            <person name="Lipzen A."/>
            <person name="Riley R."/>
            <person name="Grigoriev I.V."/>
            <person name="Spatafora J.W."/>
            <person name="Choi I.-G."/>
        </authorList>
    </citation>
    <scope>NUCLEOTIDE SEQUENCE [LARGE SCALE GENOMIC DNA]</scope>
    <source>
        <strain evidence="1 2">KUC8140</strain>
    </source>
</reference>
<protein>
    <submittedName>
        <fullName evidence="1">Uncharacterized protein</fullName>
    </submittedName>
</protein>
<accession>A0A0H2S329</accession>
<dbReference type="OrthoDB" id="2986975at2759"/>
<proteinExistence type="predicted"/>
<dbReference type="Proteomes" id="UP000053477">
    <property type="component" value="Unassembled WGS sequence"/>
</dbReference>
<organism evidence="1 2">
    <name type="scientific">Schizopora paradoxa</name>
    <dbReference type="NCBI Taxonomy" id="27342"/>
    <lineage>
        <taxon>Eukaryota</taxon>
        <taxon>Fungi</taxon>
        <taxon>Dikarya</taxon>
        <taxon>Basidiomycota</taxon>
        <taxon>Agaricomycotina</taxon>
        <taxon>Agaricomycetes</taxon>
        <taxon>Hymenochaetales</taxon>
        <taxon>Schizoporaceae</taxon>
        <taxon>Schizopora</taxon>
    </lineage>
</organism>
<gene>
    <name evidence="1" type="ORF">SCHPADRAFT_899754</name>
</gene>
<dbReference type="EMBL" id="KQ085895">
    <property type="protein sequence ID" value="KLO18352.1"/>
    <property type="molecule type" value="Genomic_DNA"/>
</dbReference>
<evidence type="ECO:0000313" key="2">
    <source>
        <dbReference type="Proteomes" id="UP000053477"/>
    </source>
</evidence>